<accession>Q6TAB4</accession>
<dbReference type="EMBL" id="AY426537">
    <property type="protein sequence ID" value="AAR19306.1"/>
    <property type="molecule type" value="Genomic_DNA"/>
</dbReference>
<name>Q6TAB4_UNCXX</name>
<sequence length="317" mass="37360">MSLTSELVDEIRHYYTQKAEGHNDFPKFFVNNEHQAYMEGRLRGLILNTFPNLGKKLVENFYAKAYSKVVYCEQAFIEKVLKQLLARGFQRFFKTRYMVVGYDMYLRNSHLSPAAGIHFDLPNFNHFYETENDLSIYIPLVDLDNENGGRLRALPECKLKVPGNVLLKLLYEYFSKDPNYLDENGYVDPQKISQKAIDNFIKSRAHQNLMTLYKSVTDMAKQQYAKDFRMPEESKGRILLFNNKNFHAAEKWKNKNYDREIYAVRMFPIYDVKIKLKKTLHGVPINNFLLDTKEGEVHRLDREIDFSCIPTEAKVRM</sequence>
<dbReference type="Gene3D" id="2.60.120.620">
    <property type="entry name" value="q2cbj1_9rhob like domain"/>
    <property type="match status" value="1"/>
</dbReference>
<dbReference type="AlphaFoldDB" id="Q6TAB4"/>
<dbReference type="SUPFAM" id="SSF51197">
    <property type="entry name" value="Clavaminate synthase-like"/>
    <property type="match status" value="1"/>
</dbReference>
<proteinExistence type="predicted"/>
<evidence type="ECO:0000313" key="1">
    <source>
        <dbReference type="EMBL" id="AAR19306.1"/>
    </source>
</evidence>
<protein>
    <submittedName>
        <fullName evidence="1">Uncharacterized protein</fullName>
    </submittedName>
</protein>
<organism evidence="1">
    <name type="scientific">symbiont bacterium of Paederus fuscipes</name>
    <dbReference type="NCBI Taxonomy" id="176282"/>
    <lineage>
        <taxon>Bacteria</taxon>
    </lineage>
</organism>
<reference evidence="1" key="1">
    <citation type="journal article" date="2003" name="ChemBioChem">
        <title>Unprecedented diversity of catalytic domains in the first four modules of the putative pederin polyketide synthase.</title>
        <authorList>
            <person name="Piel J."/>
            <person name="Wen G."/>
            <person name="Platzer M."/>
            <person name="Hui D."/>
        </authorList>
    </citation>
    <scope>NUCLEOTIDE SEQUENCE</scope>
</reference>